<reference evidence="1 2" key="1">
    <citation type="submission" date="2021-08" db="EMBL/GenBank/DDBJ databases">
        <title>The highly contiguous genome resource for Trichoderma semiorbis FJ059, a fungal antagonistic to plant pathogens.</title>
        <authorList>
            <person name="Liu T."/>
        </authorList>
    </citation>
    <scope>NUCLEOTIDE SEQUENCE [LARGE SCALE GENOMIC DNA]</scope>
    <source>
        <strain evidence="1 2">FJ059</strain>
    </source>
</reference>
<comment type="caution">
    <text evidence="1">The sequence shown here is derived from an EMBL/GenBank/DDBJ whole genome shotgun (WGS) entry which is preliminary data.</text>
</comment>
<organism evidence="1 2">
    <name type="scientific">Trichoderma semiorbis</name>
    <dbReference type="NCBI Taxonomy" id="1491008"/>
    <lineage>
        <taxon>Eukaryota</taxon>
        <taxon>Fungi</taxon>
        <taxon>Dikarya</taxon>
        <taxon>Ascomycota</taxon>
        <taxon>Pezizomycotina</taxon>
        <taxon>Sordariomycetes</taxon>
        <taxon>Hypocreomycetidae</taxon>
        <taxon>Hypocreales</taxon>
        <taxon>Hypocreaceae</taxon>
        <taxon>Trichoderma</taxon>
    </lineage>
</organism>
<evidence type="ECO:0000313" key="2">
    <source>
        <dbReference type="Proteomes" id="UP000826573"/>
    </source>
</evidence>
<name>A0A9P8KS64_9HYPO</name>
<gene>
    <name evidence="1" type="ORF">TsFJ059_004164</name>
</gene>
<dbReference type="EMBL" id="JAIMJC010000002">
    <property type="protein sequence ID" value="KAH0529415.1"/>
    <property type="molecule type" value="Genomic_DNA"/>
</dbReference>
<sequence>MHVQKVDAPASASDESLSRRTKIWHLSYLAFISLRSMTSHGSLHSYVATSRMLSLWRGTPIRLFSLNLPLVSPHLPLSTN</sequence>
<accession>A0A9P8KS64</accession>
<proteinExistence type="predicted"/>
<protein>
    <submittedName>
        <fullName evidence="1">Uncharacterized protein</fullName>
    </submittedName>
</protein>
<dbReference type="AlphaFoldDB" id="A0A9P8KS64"/>
<keyword evidence="2" id="KW-1185">Reference proteome</keyword>
<dbReference type="Proteomes" id="UP000826573">
    <property type="component" value="Unassembled WGS sequence"/>
</dbReference>
<evidence type="ECO:0000313" key="1">
    <source>
        <dbReference type="EMBL" id="KAH0529415.1"/>
    </source>
</evidence>